<organism evidence="1 2">
    <name type="scientific">Hymenobacter saemangeumensis</name>
    <dbReference type="NCBI Taxonomy" id="1084522"/>
    <lineage>
        <taxon>Bacteria</taxon>
        <taxon>Pseudomonadati</taxon>
        <taxon>Bacteroidota</taxon>
        <taxon>Cytophagia</taxon>
        <taxon>Cytophagales</taxon>
        <taxon>Hymenobacteraceae</taxon>
        <taxon>Hymenobacter</taxon>
    </lineage>
</organism>
<sequence>MPAKLRFLLTPVLLPLLLLLGTCVPVNRDFRATPGGIPLYVVSNGFHTDLLFPLREPRSGTDWLVFLENNDWQARFRGYEYVALGWGNEGFYLDSYDHRFPGVGTTLKAIFWPGPTLMHVNFYQRAPRPGARVAALQVNAEQYGRLVRYVQASFARDSTGRLAMRNPAGYTPEDFFFRARGRYHALRTCNDWTNQALKQAGIRAAWKAPLAHSVMHQARRAAESR</sequence>
<reference evidence="2" key="1">
    <citation type="journal article" date="2019" name="Int. J. Syst. Evol. Microbiol.">
        <title>The Global Catalogue of Microorganisms (GCM) 10K type strain sequencing project: providing services to taxonomists for standard genome sequencing and annotation.</title>
        <authorList>
            <consortium name="The Broad Institute Genomics Platform"/>
            <consortium name="The Broad Institute Genome Sequencing Center for Infectious Disease"/>
            <person name="Wu L."/>
            <person name="Ma J."/>
        </authorList>
    </citation>
    <scope>NUCLEOTIDE SEQUENCE [LARGE SCALE GENOMIC DNA]</scope>
    <source>
        <strain evidence="2">JCM 17923</strain>
    </source>
</reference>
<name>A0ABP8I269_9BACT</name>
<dbReference type="Proteomes" id="UP001501153">
    <property type="component" value="Unassembled WGS sequence"/>
</dbReference>
<dbReference type="NCBIfam" id="TIGR02117">
    <property type="entry name" value="chp_urease_rgn"/>
    <property type="match status" value="1"/>
</dbReference>
<accession>A0ABP8I269</accession>
<comment type="caution">
    <text evidence="1">The sequence shown here is derived from an EMBL/GenBank/DDBJ whole genome shotgun (WGS) entry which is preliminary data.</text>
</comment>
<proteinExistence type="predicted"/>
<evidence type="ECO:0008006" key="3">
    <source>
        <dbReference type="Google" id="ProtNLM"/>
    </source>
</evidence>
<evidence type="ECO:0000313" key="1">
    <source>
        <dbReference type="EMBL" id="GAA4349707.1"/>
    </source>
</evidence>
<keyword evidence="2" id="KW-1185">Reference proteome</keyword>
<gene>
    <name evidence="1" type="ORF">GCM10023185_06630</name>
</gene>
<evidence type="ECO:0000313" key="2">
    <source>
        <dbReference type="Proteomes" id="UP001501153"/>
    </source>
</evidence>
<dbReference type="InterPro" id="IPR011727">
    <property type="entry name" value="CHP02117"/>
</dbReference>
<protein>
    <recommendedName>
        <fullName evidence="3">TIGR02117 family protein</fullName>
    </recommendedName>
</protein>
<dbReference type="EMBL" id="BAABGZ010000010">
    <property type="protein sequence ID" value="GAA4349707.1"/>
    <property type="molecule type" value="Genomic_DNA"/>
</dbReference>
<dbReference type="RefSeq" id="WP_345233798.1">
    <property type="nucleotide sequence ID" value="NZ_BAABGZ010000010.1"/>
</dbReference>
<dbReference type="Pfam" id="PF09601">
    <property type="entry name" value="DUF2459"/>
    <property type="match status" value="1"/>
</dbReference>